<dbReference type="Pfam" id="PF11894">
    <property type="entry name" value="Nup192"/>
    <property type="match status" value="1"/>
</dbReference>
<accession>A0A1D6H3P7</accession>
<evidence type="ECO:0000256" key="5">
    <source>
        <dbReference type="SAM" id="Phobius"/>
    </source>
</evidence>
<evidence type="ECO:0000313" key="8">
    <source>
        <dbReference type="Proteomes" id="UP000007305"/>
    </source>
</evidence>
<dbReference type="ExpressionAtlas" id="A0A1D6H3P7">
    <property type="expression patterns" value="baseline and differential"/>
</dbReference>
<keyword evidence="8" id="KW-1185">Reference proteome</keyword>
<sequence>MRFELNEVEARRESYPSTISFLKLINALIVEERNISDKGRRFMGIFKFVYEDVFGPFPQRAYADPLEKWELALACLEHFRMVLSMYDIKDDDIYASVNTLAPSSLERQLPLLELLKDFMSGKVAFRNIMNIILVGVDSIINERTTQTYGIILERTVLLSLEIFILVMERDLALADVFRPLYQPLDVILAQSHRQIVALLEFVRYDYLPQIQQCSIKIMGILSSRIVGLVQLLLKADVGKMVIEDYAACLEFRFDDFQVIEDTKDDVGVLTLQLLVDNICRPAPNITHLLLGFDVNGSIEQTVLKPKSQYSCLKIILDNLEKATKPDINSLLHEFSFQLLYELCLDPLTCGPVMDLLSTKKYQFFSKHVGTIGVTPLPKRNSNQSLRISMLHERAWLLKMLALALHISDISSSVYREACMAILYHTFGQCAENFQSTSLIHSHDALTSISDVPAKRNKVLDLLEVLQFRCPDTSTKYPQLLSSLGIESKIEEILRNSATFENGGVYYYSERGDRLIDLDAFREKLLQISQELNSQLTEPEKAGLKESVHHLLKWAWRYNKNLEEQAAQLHMLTGWSQIVEVAVSRRMSLFEDCSQLLFELLDASLNATTSPDCSVKMAYVLTNVSLTCMAKLRDERFICPAGTDSDAVTCLDIISSKQLPNAACNSLLFKLVMATLRNESSEILRRRQYALLLSYFQYCSSILDSDVPPSVLRFLLLEEQDGDDEDITLQKVLKEHNELAHANFSIIRKEAQAIVDLVTKDAFHGSEAGKALSFYVLDALISIDHEKYFLNQLQSRGILRSCLSDVANYLSKDSSLASESSQRFCTVDAQFSLLLRLSHHYGKHGSQILLSMGALQNLSACNLMGGQKKVNPRAISKIVKERTGEIDKRSLITPVLRIVTSFTSLVDSADFLEVKNKIVREIVDFAKQHQSVFNSILRENMTGTNLLTLEQLSMAVSILSKVWAYEENEECSYIQDLFSLMHSLFSVDFGILNFMQSPNMIENQKSELIAFGLCFSLVSYLYVLATRKNMRFQVSYGRNSDQQHPTLQMVSDLLNSATLALERVGEEKYMLLNKIRDLNELSRKEVDEIIKVCMKQDCISPNDNIRKRRYIAMIDLCCMAGNRDQLITLLLQITECAVTILLIHFQDDASAKGLSSFSDELLPVLERLEHLKEDKVGRSLKLFHRSITTLKEMTIRTITI</sequence>
<dbReference type="AlphaFoldDB" id="A0A1D6H3P7"/>
<reference evidence="8" key="1">
    <citation type="journal article" date="2009" name="Science">
        <title>The B73 maize genome: complexity, diversity, and dynamics.</title>
        <authorList>
            <person name="Schnable P.S."/>
            <person name="Ware D."/>
            <person name="Fulton R.S."/>
            <person name="Stein J.C."/>
            <person name="Wei F."/>
            <person name="Pasternak S."/>
            <person name="Liang C."/>
            <person name="Zhang J."/>
            <person name="Fulton L."/>
            <person name="Graves T.A."/>
            <person name="Minx P."/>
            <person name="Reily A.D."/>
            <person name="Courtney L."/>
            <person name="Kruchowski S.S."/>
            <person name="Tomlinson C."/>
            <person name="Strong C."/>
            <person name="Delehaunty K."/>
            <person name="Fronick C."/>
            <person name="Courtney B."/>
            <person name="Rock S.M."/>
            <person name="Belter E."/>
            <person name="Du F."/>
            <person name="Kim K."/>
            <person name="Abbott R.M."/>
            <person name="Cotton M."/>
            <person name="Levy A."/>
            <person name="Marchetto P."/>
            <person name="Ochoa K."/>
            <person name="Jackson S.M."/>
            <person name="Gillam B."/>
            <person name="Chen W."/>
            <person name="Yan L."/>
            <person name="Higginbotham J."/>
            <person name="Cardenas M."/>
            <person name="Waligorski J."/>
            <person name="Applebaum E."/>
            <person name="Phelps L."/>
            <person name="Falcone J."/>
            <person name="Kanchi K."/>
            <person name="Thane T."/>
            <person name="Scimone A."/>
            <person name="Thane N."/>
            <person name="Henke J."/>
            <person name="Wang T."/>
            <person name="Ruppert J."/>
            <person name="Shah N."/>
            <person name="Rotter K."/>
            <person name="Hodges J."/>
            <person name="Ingenthron E."/>
            <person name="Cordes M."/>
            <person name="Kohlberg S."/>
            <person name="Sgro J."/>
            <person name="Delgado B."/>
            <person name="Mead K."/>
            <person name="Chinwalla A."/>
            <person name="Leonard S."/>
            <person name="Crouse K."/>
            <person name="Collura K."/>
            <person name="Kudrna D."/>
            <person name="Currie J."/>
            <person name="He R."/>
            <person name="Angelova A."/>
            <person name="Rajasekar S."/>
            <person name="Mueller T."/>
            <person name="Lomeli R."/>
            <person name="Scara G."/>
            <person name="Ko A."/>
            <person name="Delaney K."/>
            <person name="Wissotski M."/>
            <person name="Lopez G."/>
            <person name="Campos D."/>
            <person name="Braidotti M."/>
            <person name="Ashley E."/>
            <person name="Golser W."/>
            <person name="Kim H."/>
            <person name="Lee S."/>
            <person name="Lin J."/>
            <person name="Dujmic Z."/>
            <person name="Kim W."/>
            <person name="Talag J."/>
            <person name="Zuccolo A."/>
            <person name="Fan C."/>
            <person name="Sebastian A."/>
            <person name="Kramer M."/>
            <person name="Spiegel L."/>
            <person name="Nascimento L."/>
            <person name="Zutavern T."/>
            <person name="Miller B."/>
            <person name="Ambroise C."/>
            <person name="Muller S."/>
            <person name="Spooner W."/>
            <person name="Narechania A."/>
            <person name="Ren L."/>
            <person name="Wei S."/>
            <person name="Kumari S."/>
            <person name="Faga B."/>
            <person name="Levy M.J."/>
            <person name="McMahan L."/>
            <person name="Van Buren P."/>
            <person name="Vaughn M.W."/>
            <person name="Ying K."/>
            <person name="Yeh C.-T."/>
            <person name="Emrich S.J."/>
            <person name="Jia Y."/>
            <person name="Kalyanaraman A."/>
            <person name="Hsia A.-P."/>
            <person name="Barbazuk W.B."/>
            <person name="Baucom R.S."/>
            <person name="Brutnell T.P."/>
            <person name="Carpita N.C."/>
            <person name="Chaparro C."/>
            <person name="Chia J.-M."/>
            <person name="Deragon J.-M."/>
            <person name="Estill J.C."/>
            <person name="Fu Y."/>
            <person name="Jeddeloh J.A."/>
            <person name="Han Y."/>
            <person name="Lee H."/>
            <person name="Li P."/>
            <person name="Lisch D.R."/>
            <person name="Liu S."/>
            <person name="Liu Z."/>
            <person name="Nagel D.H."/>
            <person name="McCann M.C."/>
            <person name="SanMiguel P."/>
            <person name="Myers A.M."/>
            <person name="Nettleton D."/>
            <person name="Nguyen J."/>
            <person name="Penning B.W."/>
            <person name="Ponnala L."/>
            <person name="Schneider K.L."/>
            <person name="Schwartz D.C."/>
            <person name="Sharma A."/>
            <person name="Soderlund C."/>
            <person name="Springer N.M."/>
            <person name="Sun Q."/>
            <person name="Wang H."/>
            <person name="Waterman M."/>
            <person name="Westerman R."/>
            <person name="Wolfgruber T.K."/>
            <person name="Yang L."/>
            <person name="Yu Y."/>
            <person name="Zhang L."/>
            <person name="Zhou S."/>
            <person name="Zhu Q."/>
            <person name="Bennetzen J.L."/>
            <person name="Dawe R.K."/>
            <person name="Jiang J."/>
            <person name="Jiang N."/>
            <person name="Presting G.G."/>
            <person name="Wessler S.R."/>
            <person name="Aluru S."/>
            <person name="Martienssen R.A."/>
            <person name="Clifton S.W."/>
            <person name="McCombie W.R."/>
            <person name="Wing R.A."/>
            <person name="Wilson R.K."/>
        </authorList>
    </citation>
    <scope>NUCLEOTIDE SEQUENCE [LARGE SCALE GENOMIC DNA]</scope>
    <source>
        <strain evidence="8">cv. B73</strain>
    </source>
</reference>
<dbReference type="EMBL" id="CM000781">
    <property type="protein sequence ID" value="AQK69443.1"/>
    <property type="molecule type" value="Genomic_DNA"/>
</dbReference>
<protein>
    <submittedName>
        <fullName evidence="6">Nuclear pore complex protein NUP205</fullName>
    </submittedName>
</protein>
<evidence type="ECO:0000313" key="7">
    <source>
        <dbReference type="EnsemblPlants" id="Zm00001eb235620_P004"/>
    </source>
</evidence>
<dbReference type="Proteomes" id="UP000007305">
    <property type="component" value="Chromosome 5"/>
</dbReference>
<feature type="transmembrane region" description="Helical" evidence="5">
    <location>
        <begin position="1007"/>
        <end position="1024"/>
    </location>
</feature>
<dbReference type="PANTHER" id="PTHR31344">
    <property type="entry name" value="NUCLEAR PORE COMPLEX PROTEIN NUP205"/>
    <property type="match status" value="1"/>
</dbReference>
<dbReference type="PANTHER" id="PTHR31344:SF0">
    <property type="entry name" value="NUCLEAR PORE COMPLEX PROTEIN NUP205"/>
    <property type="match status" value="1"/>
</dbReference>
<dbReference type="EMBL" id="CM000781">
    <property type="protein sequence ID" value="AQK69474.1"/>
    <property type="molecule type" value="Genomic_DNA"/>
</dbReference>
<organism evidence="6">
    <name type="scientific">Zea mays</name>
    <name type="common">Maize</name>
    <dbReference type="NCBI Taxonomy" id="4577"/>
    <lineage>
        <taxon>Eukaryota</taxon>
        <taxon>Viridiplantae</taxon>
        <taxon>Streptophyta</taxon>
        <taxon>Embryophyta</taxon>
        <taxon>Tracheophyta</taxon>
        <taxon>Spermatophyta</taxon>
        <taxon>Magnoliopsida</taxon>
        <taxon>Liliopsida</taxon>
        <taxon>Poales</taxon>
        <taxon>Poaceae</taxon>
        <taxon>PACMAD clade</taxon>
        <taxon>Panicoideae</taxon>
        <taxon>Andropogonodae</taxon>
        <taxon>Andropogoneae</taxon>
        <taxon>Tripsacinae</taxon>
        <taxon>Zea</taxon>
    </lineage>
</organism>
<dbReference type="EMBL" id="CM000781">
    <property type="protein sequence ID" value="AQK69454.1"/>
    <property type="molecule type" value="Genomic_DNA"/>
</dbReference>
<dbReference type="OrthoDB" id="2019644at2759"/>
<comment type="subcellular location">
    <subcellularLocation>
        <location evidence="1">Nucleus</location>
    </subcellularLocation>
</comment>
<keyword evidence="4" id="KW-0539">Nucleus</keyword>
<dbReference type="EMBL" id="CM000781">
    <property type="protein sequence ID" value="AQK69461.1"/>
    <property type="molecule type" value="Genomic_DNA"/>
</dbReference>
<dbReference type="GO" id="GO:0005643">
    <property type="term" value="C:nuclear pore"/>
    <property type="evidence" value="ECO:0007669"/>
    <property type="project" value="InterPro"/>
</dbReference>
<evidence type="ECO:0000256" key="4">
    <source>
        <dbReference type="ARBA" id="ARBA00023242"/>
    </source>
</evidence>
<dbReference type="EMBL" id="CM000781">
    <property type="protein sequence ID" value="AQK69441.1"/>
    <property type="molecule type" value="Genomic_DNA"/>
</dbReference>
<dbReference type="InterPro" id="IPR021827">
    <property type="entry name" value="Nup186/Nup192/Nup205"/>
</dbReference>
<dbReference type="EMBL" id="CM000781">
    <property type="protein sequence ID" value="AQK69439.1"/>
    <property type="molecule type" value="Genomic_DNA"/>
</dbReference>
<dbReference type="EnsemblPlants" id="Zm00001eb235620_T005">
    <property type="protein sequence ID" value="Zm00001eb235620_P005"/>
    <property type="gene ID" value="Zm00001eb235620"/>
</dbReference>
<dbReference type="Gramene" id="Zm00001eb235620_T004">
    <property type="protein sequence ID" value="Zm00001eb235620_P004"/>
    <property type="gene ID" value="Zm00001eb235620"/>
</dbReference>
<comment type="similarity">
    <text evidence="2">Belongs to the NUP186/NUP192/NUP205 family.</text>
</comment>
<dbReference type="Gramene" id="Zm00001eb235620_T005">
    <property type="protein sequence ID" value="Zm00001eb235620_P005"/>
    <property type="gene ID" value="Zm00001eb235620"/>
</dbReference>
<keyword evidence="5" id="KW-0812">Transmembrane</keyword>
<reference evidence="7" key="4">
    <citation type="submission" date="2021-05" db="UniProtKB">
        <authorList>
            <consortium name="EnsemblPlants"/>
        </authorList>
    </citation>
    <scope>IDENTIFICATION</scope>
    <source>
        <strain evidence="7">cv. B73</strain>
    </source>
</reference>
<keyword evidence="3" id="KW-0813">Transport</keyword>
<evidence type="ECO:0000256" key="3">
    <source>
        <dbReference type="ARBA" id="ARBA00022448"/>
    </source>
</evidence>
<reference evidence="6" key="2">
    <citation type="submission" date="2015-12" db="EMBL/GenBank/DDBJ databases">
        <title>Update maize B73 reference genome by single molecule sequencing technologies.</title>
        <authorList>
            <consortium name="Maize Genome Sequencing Project"/>
            <person name="Ware D."/>
        </authorList>
    </citation>
    <scope>NUCLEOTIDE SEQUENCE</scope>
    <source>
        <tissue evidence="6">Seedling</tissue>
    </source>
</reference>
<evidence type="ECO:0000256" key="1">
    <source>
        <dbReference type="ARBA" id="ARBA00004123"/>
    </source>
</evidence>
<name>A0A1D6H3P7_MAIZE</name>
<evidence type="ECO:0007829" key="9">
    <source>
        <dbReference type="PeptideAtlas" id="A0A1D6H3P7"/>
    </source>
</evidence>
<keyword evidence="5" id="KW-0472">Membrane</keyword>
<dbReference type="EnsemblPlants" id="Zm00001eb235620_T004">
    <property type="protein sequence ID" value="Zm00001eb235620_P004"/>
    <property type="gene ID" value="Zm00001eb235620"/>
</dbReference>
<keyword evidence="5" id="KW-1133">Transmembrane helix</keyword>
<evidence type="ECO:0000256" key="2">
    <source>
        <dbReference type="ARBA" id="ARBA00005892"/>
    </source>
</evidence>
<evidence type="ECO:0000313" key="6">
    <source>
        <dbReference type="EMBL" id="AQK69461.1"/>
    </source>
</evidence>
<keyword evidence="9" id="KW-1267">Proteomics identification</keyword>
<gene>
    <name evidence="7" type="primary">LOC103626805</name>
    <name evidence="6" type="ORF">ZEAMMB73_Zm00001d015754</name>
</gene>
<proteinExistence type="evidence at protein level"/>
<dbReference type="EMBL" id="CM000781">
    <property type="protein sequence ID" value="AQK69437.1"/>
    <property type="molecule type" value="Genomic_DNA"/>
</dbReference>
<reference evidence="7" key="3">
    <citation type="submission" date="2019-07" db="EMBL/GenBank/DDBJ databases">
        <authorList>
            <person name="Seetharam A."/>
            <person name="Woodhouse M."/>
            <person name="Cannon E."/>
        </authorList>
    </citation>
    <scope>NUCLEOTIDE SEQUENCE [LARGE SCALE GENOMIC DNA]</scope>
    <source>
        <strain evidence="7">cv. B73</strain>
    </source>
</reference>
<dbReference type="EMBL" id="CM000781">
    <property type="protein sequence ID" value="AQK69462.1"/>
    <property type="molecule type" value="Genomic_DNA"/>
</dbReference>